<dbReference type="EMBL" id="CVRI01000047">
    <property type="protein sequence ID" value="CRK97774.1"/>
    <property type="molecule type" value="Genomic_DNA"/>
</dbReference>
<sequence>MLKIQCYCCQRMEPTMNKYSLYIPRVALSSSSSSSKSSKRHENFAQNFSNTKGEVSETSGESESEGIYGSTFHRYDKDSETNRNQIYLVHKAPKHGSQSTQSSSLSSSSKSNFSMNLGVNSLLLSVKNLEEFNKMSTLSHQIYNKNERNNFQSNYEQKRQMLENIRTILSIDEFSVKDADEKVKDSDELSTASSITTTNFTVVTFNGFNKKPIKSKSICRRSHQVTIVIIVMSLLLFFLISGLVCMLEMRYQKMPR</sequence>
<proteinExistence type="predicted"/>
<keyword evidence="2" id="KW-1133">Transmembrane helix</keyword>
<evidence type="ECO:0000313" key="4">
    <source>
        <dbReference type="Proteomes" id="UP000183832"/>
    </source>
</evidence>
<keyword evidence="4" id="KW-1185">Reference proteome</keyword>
<keyword evidence="2" id="KW-0472">Membrane</keyword>
<keyword evidence="2" id="KW-0812">Transmembrane</keyword>
<feature type="compositionally biased region" description="Low complexity" evidence="1">
    <location>
        <begin position="97"/>
        <end position="110"/>
    </location>
</feature>
<feature type="region of interest" description="Disordered" evidence="1">
    <location>
        <begin position="91"/>
        <end position="110"/>
    </location>
</feature>
<dbReference type="Proteomes" id="UP000183832">
    <property type="component" value="Unassembled WGS sequence"/>
</dbReference>
<organism evidence="3 4">
    <name type="scientific">Clunio marinus</name>
    <dbReference type="NCBI Taxonomy" id="568069"/>
    <lineage>
        <taxon>Eukaryota</taxon>
        <taxon>Metazoa</taxon>
        <taxon>Ecdysozoa</taxon>
        <taxon>Arthropoda</taxon>
        <taxon>Hexapoda</taxon>
        <taxon>Insecta</taxon>
        <taxon>Pterygota</taxon>
        <taxon>Neoptera</taxon>
        <taxon>Endopterygota</taxon>
        <taxon>Diptera</taxon>
        <taxon>Nematocera</taxon>
        <taxon>Chironomoidea</taxon>
        <taxon>Chironomidae</taxon>
        <taxon>Clunio</taxon>
    </lineage>
</organism>
<reference evidence="3 4" key="1">
    <citation type="submission" date="2015-04" db="EMBL/GenBank/DDBJ databases">
        <authorList>
            <person name="Syromyatnikov M.Y."/>
            <person name="Popov V.N."/>
        </authorList>
    </citation>
    <scope>NUCLEOTIDE SEQUENCE [LARGE SCALE GENOMIC DNA]</scope>
</reference>
<feature type="region of interest" description="Disordered" evidence="1">
    <location>
        <begin position="31"/>
        <end position="75"/>
    </location>
</feature>
<evidence type="ECO:0000256" key="2">
    <source>
        <dbReference type="SAM" id="Phobius"/>
    </source>
</evidence>
<feature type="transmembrane region" description="Helical" evidence="2">
    <location>
        <begin position="225"/>
        <end position="247"/>
    </location>
</feature>
<evidence type="ECO:0000256" key="1">
    <source>
        <dbReference type="SAM" id="MobiDB-lite"/>
    </source>
</evidence>
<dbReference type="OrthoDB" id="7791504at2759"/>
<name>A0A1J1IFJ1_9DIPT</name>
<gene>
    <name evidence="3" type="primary">similar to GA11981</name>
    <name evidence="3" type="ORF">CLUMA_CG011153</name>
</gene>
<evidence type="ECO:0000313" key="3">
    <source>
        <dbReference type="EMBL" id="CRK97774.1"/>
    </source>
</evidence>
<accession>A0A1J1IFJ1</accession>
<feature type="compositionally biased region" description="Low complexity" evidence="1">
    <location>
        <begin position="56"/>
        <end position="70"/>
    </location>
</feature>
<protein>
    <submittedName>
        <fullName evidence="3">CLUMA_CG011153, isoform A</fullName>
    </submittedName>
</protein>
<dbReference type="AlphaFoldDB" id="A0A1J1IFJ1"/>